<gene>
    <name evidence="3" type="ORF">GGR89_000587</name>
</gene>
<proteinExistence type="predicted"/>
<feature type="region of interest" description="Disordered" evidence="1">
    <location>
        <begin position="122"/>
        <end position="147"/>
    </location>
</feature>
<keyword evidence="2" id="KW-1133">Transmembrane helix</keyword>
<dbReference type="Proteomes" id="UP000531251">
    <property type="component" value="Unassembled WGS sequence"/>
</dbReference>
<sequence>MDYRKLGFGLGVFSIGLGIAELAASKRIARGLSAEDHDGVVRAFGARELLAGAALLSGPAHSVRVWNRVAGDAMDIAALGLAARRAPQNKAVWGAIAFVAAATVIDIVTAIGLDRTTGKTLPVGQEEAESAAAAETPSVTADKPTSIEPGGAQALASMVG</sequence>
<evidence type="ECO:0000313" key="4">
    <source>
        <dbReference type="Proteomes" id="UP000531251"/>
    </source>
</evidence>
<organism evidence="3 4">
    <name type="scientific">Sphingomonas trueperi</name>
    <dbReference type="NCBI Taxonomy" id="53317"/>
    <lineage>
        <taxon>Bacteria</taxon>
        <taxon>Pseudomonadati</taxon>
        <taxon>Pseudomonadota</taxon>
        <taxon>Alphaproteobacteria</taxon>
        <taxon>Sphingomonadales</taxon>
        <taxon>Sphingomonadaceae</taxon>
        <taxon>Sphingomonas</taxon>
    </lineage>
</organism>
<name>A0A7X5XWI7_9SPHN</name>
<dbReference type="AlphaFoldDB" id="A0A7X5XWI7"/>
<comment type="caution">
    <text evidence="3">The sequence shown here is derived from an EMBL/GenBank/DDBJ whole genome shotgun (WGS) entry which is preliminary data.</text>
</comment>
<dbReference type="RefSeq" id="WP_125976837.1">
    <property type="nucleotide sequence ID" value="NZ_BAAADY010000001.1"/>
</dbReference>
<evidence type="ECO:0008006" key="5">
    <source>
        <dbReference type="Google" id="ProtNLM"/>
    </source>
</evidence>
<feature type="transmembrane region" description="Helical" evidence="2">
    <location>
        <begin position="91"/>
        <end position="113"/>
    </location>
</feature>
<evidence type="ECO:0000256" key="1">
    <source>
        <dbReference type="SAM" id="MobiDB-lite"/>
    </source>
</evidence>
<protein>
    <recommendedName>
        <fullName evidence="5">DUF4267 domain-containing protein</fullName>
    </recommendedName>
</protein>
<keyword evidence="2" id="KW-0812">Transmembrane</keyword>
<keyword evidence="4" id="KW-1185">Reference proteome</keyword>
<accession>A0A7X5XWI7</accession>
<dbReference type="EMBL" id="JAATJB010000001">
    <property type="protein sequence ID" value="NJB96295.1"/>
    <property type="molecule type" value="Genomic_DNA"/>
</dbReference>
<keyword evidence="2" id="KW-0472">Membrane</keyword>
<evidence type="ECO:0000313" key="3">
    <source>
        <dbReference type="EMBL" id="NJB96295.1"/>
    </source>
</evidence>
<reference evidence="3 4" key="1">
    <citation type="submission" date="2020-03" db="EMBL/GenBank/DDBJ databases">
        <title>Genomic Encyclopedia of Type Strains, Phase IV (KMG-IV): sequencing the most valuable type-strain genomes for metagenomic binning, comparative biology and taxonomic classification.</title>
        <authorList>
            <person name="Goeker M."/>
        </authorList>
    </citation>
    <scope>NUCLEOTIDE SEQUENCE [LARGE SCALE GENOMIC DNA]</scope>
    <source>
        <strain evidence="3 4">DSM 7225</strain>
    </source>
</reference>
<evidence type="ECO:0000256" key="2">
    <source>
        <dbReference type="SAM" id="Phobius"/>
    </source>
</evidence>